<proteinExistence type="predicted"/>
<dbReference type="RefSeq" id="WP_221118656.1">
    <property type="nucleotide sequence ID" value="NZ_JABDYF010000001.1"/>
</dbReference>
<feature type="compositionally biased region" description="Polar residues" evidence="1">
    <location>
        <begin position="175"/>
        <end position="192"/>
    </location>
</feature>
<accession>A0ABS7IDW9</accession>
<dbReference type="Proteomes" id="UP000770629">
    <property type="component" value="Unassembled WGS sequence"/>
</dbReference>
<organism evidence="2 3">
    <name type="scientific">Rhizobium lentis</name>
    <dbReference type="NCBI Taxonomy" id="1138194"/>
    <lineage>
        <taxon>Bacteria</taxon>
        <taxon>Pseudomonadati</taxon>
        <taxon>Pseudomonadota</taxon>
        <taxon>Alphaproteobacteria</taxon>
        <taxon>Hyphomicrobiales</taxon>
        <taxon>Rhizobiaceae</taxon>
        <taxon>Rhizobium/Agrobacterium group</taxon>
        <taxon>Rhizobium</taxon>
    </lineage>
</organism>
<name>A0ABS7IDW9_9HYPH</name>
<sequence>MAAAFIDIAQACAPMVKIETLAAVVSLESGFQPLAIRINSGPPLVDRPASKAEAIEVATSLMADRQDIQVGLGGLGIEALQKLDLTLADAFDPCLSLKATATLLDGYYREALRAGDDPARAETVMLRSYYGRDDPSVGAIVRYDEQVRQERKRLSPLLASLSIAGTDDQLPSAPSPQDQPRQAPLNQASHPTQAAEAEPWDVYNSRRRSSALVFQNDRLEQSE</sequence>
<evidence type="ECO:0000256" key="1">
    <source>
        <dbReference type="SAM" id="MobiDB-lite"/>
    </source>
</evidence>
<reference evidence="2 3" key="1">
    <citation type="submission" date="2020-04" db="EMBL/GenBank/DDBJ databases">
        <title>Global-level population genomics: horizontal gene transfer, symbiosis and evolution in Rhizobia.</title>
        <authorList>
            <person name="Gai Y."/>
        </authorList>
    </citation>
    <scope>NUCLEOTIDE SEQUENCE [LARGE SCALE GENOMIC DNA]</scope>
    <source>
        <strain evidence="2 3">BLR33</strain>
    </source>
</reference>
<evidence type="ECO:0000313" key="3">
    <source>
        <dbReference type="Proteomes" id="UP000770629"/>
    </source>
</evidence>
<gene>
    <name evidence="2" type="ORF">HJB60_04910</name>
</gene>
<dbReference type="EMBL" id="JABDYF010000001">
    <property type="protein sequence ID" value="MBX5088516.1"/>
    <property type="molecule type" value="Genomic_DNA"/>
</dbReference>
<feature type="region of interest" description="Disordered" evidence="1">
    <location>
        <begin position="166"/>
        <end position="203"/>
    </location>
</feature>
<keyword evidence="3" id="KW-1185">Reference proteome</keyword>
<protein>
    <submittedName>
        <fullName evidence="2">Transglycosylase SLT domain-containing protein</fullName>
    </submittedName>
</protein>
<comment type="caution">
    <text evidence="2">The sequence shown here is derived from an EMBL/GenBank/DDBJ whole genome shotgun (WGS) entry which is preliminary data.</text>
</comment>
<evidence type="ECO:0000313" key="2">
    <source>
        <dbReference type="EMBL" id="MBX5088516.1"/>
    </source>
</evidence>